<evidence type="ECO:0000256" key="1">
    <source>
        <dbReference type="ARBA" id="ARBA00022801"/>
    </source>
</evidence>
<evidence type="ECO:0000313" key="5">
    <source>
        <dbReference type="Proteomes" id="UP001595989"/>
    </source>
</evidence>
<dbReference type="InterPro" id="IPR050695">
    <property type="entry name" value="N-acetylmuramoyl_amidase_3"/>
</dbReference>
<dbReference type="PANTHER" id="PTHR30404:SF0">
    <property type="entry name" value="N-ACETYLMURAMOYL-L-ALANINE AMIDASE AMIC"/>
    <property type="match status" value="1"/>
</dbReference>
<feature type="region of interest" description="Disordered" evidence="2">
    <location>
        <begin position="1"/>
        <end position="21"/>
    </location>
</feature>
<dbReference type="RefSeq" id="WP_390292832.1">
    <property type="nucleotide sequence ID" value="NZ_JBHSFU010000003.1"/>
</dbReference>
<dbReference type="EMBL" id="JBHSFU010000003">
    <property type="protein sequence ID" value="MFC4556894.1"/>
    <property type="molecule type" value="Genomic_DNA"/>
</dbReference>
<keyword evidence="1" id="KW-0378">Hydrolase</keyword>
<evidence type="ECO:0000259" key="3">
    <source>
        <dbReference type="SMART" id="SM00646"/>
    </source>
</evidence>
<feature type="compositionally biased region" description="Gly residues" evidence="2">
    <location>
        <begin position="10"/>
        <end position="20"/>
    </location>
</feature>
<dbReference type="Gene3D" id="3.40.630.40">
    <property type="entry name" value="Zn-dependent exopeptidases"/>
    <property type="match status" value="1"/>
</dbReference>
<gene>
    <name evidence="4" type="ORF">ACFO3D_01570</name>
</gene>
<accession>A0ABV9DGE9</accession>
<dbReference type="CDD" id="cd02696">
    <property type="entry name" value="MurNAc-LAA"/>
    <property type="match status" value="1"/>
</dbReference>
<organism evidence="4 5">
    <name type="scientific">Virgibacillus kekensis</name>
    <dbReference type="NCBI Taxonomy" id="202261"/>
    <lineage>
        <taxon>Bacteria</taxon>
        <taxon>Bacillati</taxon>
        <taxon>Bacillota</taxon>
        <taxon>Bacilli</taxon>
        <taxon>Bacillales</taxon>
        <taxon>Bacillaceae</taxon>
        <taxon>Virgibacillus</taxon>
    </lineage>
</organism>
<proteinExistence type="predicted"/>
<evidence type="ECO:0000313" key="4">
    <source>
        <dbReference type="EMBL" id="MFC4556894.1"/>
    </source>
</evidence>
<dbReference type="SUPFAM" id="SSF53187">
    <property type="entry name" value="Zn-dependent exopeptidases"/>
    <property type="match status" value="1"/>
</dbReference>
<dbReference type="Proteomes" id="UP001595989">
    <property type="component" value="Unassembled WGS sequence"/>
</dbReference>
<dbReference type="Pfam" id="PF01520">
    <property type="entry name" value="Amidase_3"/>
    <property type="match status" value="1"/>
</dbReference>
<reference evidence="5" key="1">
    <citation type="journal article" date="2019" name="Int. J. Syst. Evol. Microbiol.">
        <title>The Global Catalogue of Microorganisms (GCM) 10K type strain sequencing project: providing services to taxonomists for standard genome sequencing and annotation.</title>
        <authorList>
            <consortium name="The Broad Institute Genomics Platform"/>
            <consortium name="The Broad Institute Genome Sequencing Center for Infectious Disease"/>
            <person name="Wu L."/>
            <person name="Ma J."/>
        </authorList>
    </citation>
    <scope>NUCLEOTIDE SEQUENCE [LARGE SCALE GENOMIC DNA]</scope>
    <source>
        <strain evidence="5">CGMCC 4.7426</strain>
    </source>
</reference>
<dbReference type="PANTHER" id="PTHR30404">
    <property type="entry name" value="N-ACETYLMURAMOYL-L-ALANINE AMIDASE"/>
    <property type="match status" value="1"/>
</dbReference>
<sequence length="273" mass="30563">MKPKLIIDPGHGGTDPGGGSNRYWTEKDLNLSISLYQFNRYLELGIPVALTRNTDITLAPYERAKVVRESGAEYCHSNHINAGGGDGAEVIHSIYSSRRMAEKVAKELKSSGQNVRRVFSKPLPKNARRDYYFMNRNTGRVNTIIVEYGFADSVQDDIAQLRGNWQLYAEAVVRAFCLFIQHPYEPPQTYRAIGQKQRYINLPASAESWRIYSPGAVPVKGNEKGFLTPSKFSGLAYAIQGTTQPHVYLIETRDFGRVQIYGHPDTGASITGR</sequence>
<evidence type="ECO:0000256" key="2">
    <source>
        <dbReference type="SAM" id="MobiDB-lite"/>
    </source>
</evidence>
<feature type="domain" description="MurNAc-LAA" evidence="3">
    <location>
        <begin position="64"/>
        <end position="177"/>
    </location>
</feature>
<comment type="caution">
    <text evidence="4">The sequence shown here is derived from an EMBL/GenBank/DDBJ whole genome shotgun (WGS) entry which is preliminary data.</text>
</comment>
<name>A0ABV9DGE9_9BACI</name>
<protein>
    <submittedName>
        <fullName evidence="4">N-acetylmuramoyl-L-alanine amidase</fullName>
    </submittedName>
</protein>
<dbReference type="InterPro" id="IPR002508">
    <property type="entry name" value="MurNAc-LAA_cat"/>
</dbReference>
<keyword evidence="5" id="KW-1185">Reference proteome</keyword>
<dbReference type="SMART" id="SM00646">
    <property type="entry name" value="Ami_3"/>
    <property type="match status" value="1"/>
</dbReference>